<sequence length="130" mass="13603">MGGGFHLSTSNDFHPSGALDDPSMEVKGHLLLFAGGVDDNGYGWAIAKSLAAAGAEILVGTWVHVVAAAVSRSGGPPADSGREQERWQRLRRGGSGVEQTGGALPDGSLMEITKVYTLNVVFDNLEDVPR</sequence>
<evidence type="ECO:0000313" key="2">
    <source>
        <dbReference type="Proteomes" id="UP001056120"/>
    </source>
</evidence>
<reference evidence="1 2" key="2">
    <citation type="journal article" date="2022" name="Mol. Ecol. Resour.">
        <title>The genomes of chicory, endive, great burdock and yacon provide insights into Asteraceae paleo-polyploidization history and plant inulin production.</title>
        <authorList>
            <person name="Fan W."/>
            <person name="Wang S."/>
            <person name="Wang H."/>
            <person name="Wang A."/>
            <person name="Jiang F."/>
            <person name="Liu H."/>
            <person name="Zhao H."/>
            <person name="Xu D."/>
            <person name="Zhang Y."/>
        </authorList>
    </citation>
    <scope>NUCLEOTIDE SEQUENCE [LARGE SCALE GENOMIC DNA]</scope>
    <source>
        <strain evidence="2">cv. Yunnan</strain>
        <tissue evidence="1">Leaves</tissue>
    </source>
</reference>
<name>A0ACB9FR99_9ASTR</name>
<evidence type="ECO:0000313" key="1">
    <source>
        <dbReference type="EMBL" id="KAI3773717.1"/>
    </source>
</evidence>
<reference evidence="2" key="1">
    <citation type="journal article" date="2022" name="Mol. Ecol. Resour.">
        <title>The genomes of chicory, endive, great burdock and yacon provide insights into Asteraceae palaeo-polyploidization history and plant inulin production.</title>
        <authorList>
            <person name="Fan W."/>
            <person name="Wang S."/>
            <person name="Wang H."/>
            <person name="Wang A."/>
            <person name="Jiang F."/>
            <person name="Liu H."/>
            <person name="Zhao H."/>
            <person name="Xu D."/>
            <person name="Zhang Y."/>
        </authorList>
    </citation>
    <scope>NUCLEOTIDE SEQUENCE [LARGE SCALE GENOMIC DNA]</scope>
    <source>
        <strain evidence="2">cv. Yunnan</strain>
    </source>
</reference>
<keyword evidence="2" id="KW-1185">Reference proteome</keyword>
<accession>A0ACB9FR99</accession>
<dbReference type="EMBL" id="CM042033">
    <property type="protein sequence ID" value="KAI3773717.1"/>
    <property type="molecule type" value="Genomic_DNA"/>
</dbReference>
<dbReference type="Proteomes" id="UP001056120">
    <property type="component" value="Linkage Group LG16"/>
</dbReference>
<proteinExistence type="predicted"/>
<comment type="caution">
    <text evidence="1">The sequence shown here is derived from an EMBL/GenBank/DDBJ whole genome shotgun (WGS) entry which is preliminary data.</text>
</comment>
<gene>
    <name evidence="1" type="ORF">L1987_48247</name>
</gene>
<protein>
    <submittedName>
        <fullName evidence="1">Uncharacterized protein</fullName>
    </submittedName>
</protein>
<organism evidence="1 2">
    <name type="scientific">Smallanthus sonchifolius</name>
    <dbReference type="NCBI Taxonomy" id="185202"/>
    <lineage>
        <taxon>Eukaryota</taxon>
        <taxon>Viridiplantae</taxon>
        <taxon>Streptophyta</taxon>
        <taxon>Embryophyta</taxon>
        <taxon>Tracheophyta</taxon>
        <taxon>Spermatophyta</taxon>
        <taxon>Magnoliopsida</taxon>
        <taxon>eudicotyledons</taxon>
        <taxon>Gunneridae</taxon>
        <taxon>Pentapetalae</taxon>
        <taxon>asterids</taxon>
        <taxon>campanulids</taxon>
        <taxon>Asterales</taxon>
        <taxon>Asteraceae</taxon>
        <taxon>Asteroideae</taxon>
        <taxon>Heliantheae alliance</taxon>
        <taxon>Millerieae</taxon>
        <taxon>Smallanthus</taxon>
    </lineage>
</organism>